<dbReference type="WBParaSite" id="PS1159_v2.g19305.t1">
    <property type="protein sequence ID" value="PS1159_v2.g19305.t1"/>
    <property type="gene ID" value="PS1159_v2.g19305"/>
</dbReference>
<proteinExistence type="predicted"/>
<accession>A0AC35FPV8</accession>
<name>A0AC35FPV8_9BILA</name>
<dbReference type="Proteomes" id="UP000887580">
    <property type="component" value="Unplaced"/>
</dbReference>
<organism evidence="1 2">
    <name type="scientific">Panagrolaimus sp. PS1159</name>
    <dbReference type="NCBI Taxonomy" id="55785"/>
    <lineage>
        <taxon>Eukaryota</taxon>
        <taxon>Metazoa</taxon>
        <taxon>Ecdysozoa</taxon>
        <taxon>Nematoda</taxon>
        <taxon>Chromadorea</taxon>
        <taxon>Rhabditida</taxon>
        <taxon>Tylenchina</taxon>
        <taxon>Panagrolaimomorpha</taxon>
        <taxon>Panagrolaimoidea</taxon>
        <taxon>Panagrolaimidae</taxon>
        <taxon>Panagrolaimus</taxon>
    </lineage>
</organism>
<evidence type="ECO:0000313" key="1">
    <source>
        <dbReference type="Proteomes" id="UP000887580"/>
    </source>
</evidence>
<protein>
    <submittedName>
        <fullName evidence="2">P-type ATPase C-terminal domain-containing protein</fullName>
    </submittedName>
</protein>
<reference evidence="2" key="1">
    <citation type="submission" date="2022-11" db="UniProtKB">
        <authorList>
            <consortium name="WormBaseParasite"/>
        </authorList>
    </citation>
    <scope>IDENTIFICATION</scope>
</reference>
<sequence length="406" mass="45907">MLSLIIENSDTPDQDEQISQSYRRLETNLKFLGLTAIEDRLQDGVEETISSLRKAGIQIWVLTGDKKDTAINIAKSCQLFDSQTEICACNTEEDLINLLSFPGKYNVAFSSPIVKLLEAGNPTAIAAIQKASAVLCYRMTPSEKETVKLLLVHGHWFYYRLANVLLYFLYKNAMFVFVLYWAQFYSGFSANGIMDPLYMMLYPIIFTSVQPLAYGILDQDIEAEILLKDPSLYGKGIRGTIYKTSNFFLHMVDAIWQAAVVYFIALGAYVDSTVEAWEFGFVLASSLFFCNDLHLAFITRCWTKPMLFIHAFFITVHYVFFIFYTSITLPIFGTKSTPVGVALRCIYDPIYWFTLFISIVVALLPRFLIKVCQNAVNPGLVFKASLAERNVQPDCLPSCISGCSFL</sequence>
<evidence type="ECO:0000313" key="2">
    <source>
        <dbReference type="WBParaSite" id="PS1159_v2.g19305.t1"/>
    </source>
</evidence>